<reference evidence="3 4" key="1">
    <citation type="journal article" date="2014" name="Int. J. Syst. Evol. Microbiol.">
        <title>Complete genome sequence of Corynebacterium casei LMG S-19264T (=DSM 44701T), isolated from a smear-ripened cheese.</title>
        <authorList>
            <consortium name="US DOE Joint Genome Institute (JGI-PGF)"/>
            <person name="Walter F."/>
            <person name="Albersmeier A."/>
            <person name="Kalinowski J."/>
            <person name="Ruckert C."/>
        </authorList>
    </citation>
    <scope>NUCLEOTIDE SEQUENCE [LARGE SCALE GENOMIC DNA]</scope>
    <source>
        <strain evidence="3 4">CGMCC 4.7215</strain>
    </source>
</reference>
<dbReference type="RefSeq" id="WP_267636236.1">
    <property type="nucleotide sequence ID" value="NZ_JAODIY010000004.1"/>
</dbReference>
<dbReference type="Pfam" id="PF01569">
    <property type="entry name" value="PAP2"/>
    <property type="match status" value="1"/>
</dbReference>
<dbReference type="PANTHER" id="PTHR14969:SF13">
    <property type="entry name" value="AT30094P"/>
    <property type="match status" value="1"/>
</dbReference>
<dbReference type="Proteomes" id="UP001596414">
    <property type="component" value="Unassembled WGS sequence"/>
</dbReference>
<feature type="transmembrane region" description="Helical" evidence="1">
    <location>
        <begin position="136"/>
        <end position="155"/>
    </location>
</feature>
<dbReference type="InterPro" id="IPR000326">
    <property type="entry name" value="PAP2/HPO"/>
</dbReference>
<feature type="transmembrane region" description="Helical" evidence="1">
    <location>
        <begin position="21"/>
        <end position="44"/>
    </location>
</feature>
<sequence length="233" mass="24353">MSRGLGVIEPIQSTIPDWLGVLVAVITQLGDGWFLLALLGGLYVTQRESQTGIVLVGGVLACGVGAYSTLKQLFARPRPTASLLDPTTLPEMIAPLYEFTAHASGYGFPSGHATMATVAYLGLATVLDSGSRRQRFLGAGIIVVLVAFSRVALGVHFLVDVIAGMGLGLTLLAFAFHGIPRLSLPSETTVLTTAVLLSAVWVGISHGHSESLFLLCGSVLALGAWVVDKPQSN</sequence>
<keyword evidence="1" id="KW-0472">Membrane</keyword>
<dbReference type="Gene3D" id="1.20.144.10">
    <property type="entry name" value="Phosphatidic acid phosphatase type 2/haloperoxidase"/>
    <property type="match status" value="1"/>
</dbReference>
<evidence type="ECO:0000313" key="3">
    <source>
        <dbReference type="EMBL" id="MFC7125237.1"/>
    </source>
</evidence>
<evidence type="ECO:0000256" key="1">
    <source>
        <dbReference type="SAM" id="Phobius"/>
    </source>
</evidence>
<dbReference type="SUPFAM" id="SSF48317">
    <property type="entry name" value="Acid phosphatase/Vanadium-dependent haloperoxidase"/>
    <property type="match status" value="1"/>
</dbReference>
<comment type="caution">
    <text evidence="3">The sequence shown here is derived from an EMBL/GenBank/DDBJ whole genome shotgun (WGS) entry which is preliminary data.</text>
</comment>
<feature type="transmembrane region" description="Helical" evidence="1">
    <location>
        <begin position="50"/>
        <end position="70"/>
    </location>
</feature>
<evidence type="ECO:0000259" key="2">
    <source>
        <dbReference type="SMART" id="SM00014"/>
    </source>
</evidence>
<dbReference type="EMBL" id="JBHSZQ010000004">
    <property type="protein sequence ID" value="MFC7125237.1"/>
    <property type="molecule type" value="Genomic_DNA"/>
</dbReference>
<protein>
    <submittedName>
        <fullName evidence="3">Phosphatase PAP2 family protein</fullName>
    </submittedName>
</protein>
<accession>A0ABD5XA21</accession>
<keyword evidence="1" id="KW-0812">Transmembrane</keyword>
<proteinExistence type="predicted"/>
<evidence type="ECO:0000313" key="4">
    <source>
        <dbReference type="Proteomes" id="UP001596414"/>
    </source>
</evidence>
<dbReference type="SMART" id="SM00014">
    <property type="entry name" value="acidPPc"/>
    <property type="match status" value="1"/>
</dbReference>
<dbReference type="PANTHER" id="PTHR14969">
    <property type="entry name" value="SPHINGOSINE-1-PHOSPHATE PHOSPHOHYDROLASE"/>
    <property type="match status" value="1"/>
</dbReference>
<feature type="transmembrane region" description="Helical" evidence="1">
    <location>
        <begin position="161"/>
        <end position="179"/>
    </location>
</feature>
<name>A0ABD5XA21_9EURY</name>
<dbReference type="AlphaFoldDB" id="A0ABD5XA21"/>
<keyword evidence="1" id="KW-1133">Transmembrane helix</keyword>
<feature type="domain" description="Phosphatidic acid phosphatase type 2/haloperoxidase" evidence="2">
    <location>
        <begin position="51"/>
        <end position="176"/>
    </location>
</feature>
<organism evidence="3 4">
    <name type="scientific">Halovenus rubra</name>
    <dbReference type="NCBI Taxonomy" id="869890"/>
    <lineage>
        <taxon>Archaea</taxon>
        <taxon>Methanobacteriati</taxon>
        <taxon>Methanobacteriota</taxon>
        <taxon>Stenosarchaea group</taxon>
        <taxon>Halobacteria</taxon>
        <taxon>Halobacteriales</taxon>
        <taxon>Haloarculaceae</taxon>
        <taxon>Halovenus</taxon>
    </lineage>
</organism>
<dbReference type="InterPro" id="IPR036938">
    <property type="entry name" value="PAP2/HPO_sf"/>
</dbReference>
<gene>
    <name evidence="3" type="ORF">ACFQJ7_04180</name>
</gene>